<dbReference type="AlphaFoldDB" id="K9W5Z4"/>
<keyword evidence="2" id="KW-1185">Reference proteome</keyword>
<dbReference type="HOGENOM" id="CLU_1861861_0_0_3"/>
<proteinExistence type="predicted"/>
<accession>K9W5Z4</accession>
<name>K9W5Z4_9CYAN</name>
<reference evidence="1 2" key="1">
    <citation type="submission" date="2012-06" db="EMBL/GenBank/DDBJ databases">
        <title>Finished plasmid 3 of genome of Crinalium epipsammum PCC 9333.</title>
        <authorList>
            <consortium name="US DOE Joint Genome Institute"/>
            <person name="Gugger M."/>
            <person name="Coursin T."/>
            <person name="Rippka R."/>
            <person name="Tandeau De Marsac N."/>
            <person name="Huntemann M."/>
            <person name="Wei C.-L."/>
            <person name="Han J."/>
            <person name="Detter J.C."/>
            <person name="Han C."/>
            <person name="Tapia R."/>
            <person name="Davenport K."/>
            <person name="Daligault H."/>
            <person name="Erkkila T."/>
            <person name="Gu W."/>
            <person name="Munk A.C.C."/>
            <person name="Teshima H."/>
            <person name="Xu Y."/>
            <person name="Chain P."/>
            <person name="Chen A."/>
            <person name="Krypides N."/>
            <person name="Mavromatis K."/>
            <person name="Markowitz V."/>
            <person name="Szeto E."/>
            <person name="Ivanova N."/>
            <person name="Mikhailova N."/>
            <person name="Ovchinnikova G."/>
            <person name="Pagani I."/>
            <person name="Pati A."/>
            <person name="Goodwin L."/>
            <person name="Peters L."/>
            <person name="Pitluck S."/>
            <person name="Woyke T."/>
            <person name="Kerfeld C."/>
        </authorList>
    </citation>
    <scope>NUCLEOTIDE SEQUENCE [LARGE SCALE GENOMIC DNA]</scope>
    <source>
        <strain evidence="1 2">PCC 9333</strain>
        <plasmid evidence="2">Plasmid pCRI9333.03</plasmid>
    </source>
</reference>
<protein>
    <submittedName>
        <fullName evidence="1">Uncharacterized protein</fullName>
    </submittedName>
</protein>
<organism evidence="1 2">
    <name type="scientific">Crinalium epipsammum PCC 9333</name>
    <dbReference type="NCBI Taxonomy" id="1173022"/>
    <lineage>
        <taxon>Bacteria</taxon>
        <taxon>Bacillati</taxon>
        <taxon>Cyanobacteriota</taxon>
        <taxon>Cyanophyceae</taxon>
        <taxon>Gomontiellales</taxon>
        <taxon>Gomontiellaceae</taxon>
        <taxon>Crinalium</taxon>
    </lineage>
</organism>
<dbReference type="RefSeq" id="WP_015205592.1">
    <property type="nucleotide sequence ID" value="NC_019754.1"/>
</dbReference>
<dbReference type="KEGG" id="cep:Cri9333_4829"/>
<evidence type="ECO:0000313" key="2">
    <source>
        <dbReference type="Proteomes" id="UP000010472"/>
    </source>
</evidence>
<gene>
    <name evidence="1" type="ORF">Cri9333_4829</name>
</gene>
<keyword evidence="1" id="KW-0614">Plasmid</keyword>
<dbReference type="EMBL" id="CP003623">
    <property type="protein sequence ID" value="AFZ15596.1"/>
    <property type="molecule type" value="Genomic_DNA"/>
</dbReference>
<sequence length="137" mass="15494">MISNVILINSDQEDGIPLYSPFTGILSCSEDDSDFDSDGKHKDHSLVFTYFGGIGEFFFLRPDASEIVSAGFDEERDRNEDMVKQVIRIAEKISTRLKTEKNLNTLMFVQTGGENGMVVSCFEQGYLDDGQWYPLRC</sequence>
<geneLocation type="plasmid" evidence="1 2">
    <name>pCRI9333.03</name>
</geneLocation>
<dbReference type="Proteomes" id="UP000010472">
    <property type="component" value="Plasmid pCRI9333.03"/>
</dbReference>
<evidence type="ECO:0000313" key="1">
    <source>
        <dbReference type="EMBL" id="AFZ15596.1"/>
    </source>
</evidence>